<keyword evidence="8" id="KW-0808">Transferase</keyword>
<dbReference type="PANTHER" id="PTHR45832">
    <property type="entry name" value="SERINE/THREONINE-PROTEIN KINASE SAMKA-RELATED-RELATED"/>
    <property type="match status" value="1"/>
</dbReference>
<reference evidence="19" key="1">
    <citation type="submission" date="2016-04" db="EMBL/GenBank/DDBJ databases">
        <authorList>
            <person name="Evans L.H."/>
            <person name="Alamgir A."/>
            <person name="Owens N."/>
            <person name="Weber N.D."/>
            <person name="Virtaneva K."/>
            <person name="Barbian K."/>
            <person name="Babar A."/>
            <person name="Rosenke K."/>
        </authorList>
    </citation>
    <scope>NUCLEOTIDE SEQUENCE [LARGE SCALE GENOMIC DNA]</scope>
    <source>
        <strain evidence="19">CBS 101.48</strain>
    </source>
</reference>
<feature type="compositionally biased region" description="Low complexity" evidence="16">
    <location>
        <begin position="135"/>
        <end position="147"/>
    </location>
</feature>
<dbReference type="CDD" id="cd01093">
    <property type="entry name" value="CRIB_PAK_like"/>
    <property type="match status" value="1"/>
</dbReference>
<feature type="compositionally biased region" description="Basic and acidic residues" evidence="16">
    <location>
        <begin position="355"/>
        <end position="368"/>
    </location>
</feature>
<dbReference type="FunCoup" id="A0A163J8U8">
    <property type="interactions" value="600"/>
</dbReference>
<feature type="region of interest" description="Disordered" evidence="16">
    <location>
        <begin position="333"/>
        <end position="439"/>
    </location>
</feature>
<keyword evidence="12" id="KW-0966">Cell projection</keyword>
<name>A0A163J8U8_ABSGL</name>
<dbReference type="OrthoDB" id="248923at2759"/>
<organism evidence="19">
    <name type="scientific">Absidia glauca</name>
    <name type="common">Pin mould</name>
    <dbReference type="NCBI Taxonomy" id="4829"/>
    <lineage>
        <taxon>Eukaryota</taxon>
        <taxon>Fungi</taxon>
        <taxon>Fungi incertae sedis</taxon>
        <taxon>Mucoromycota</taxon>
        <taxon>Mucoromycotina</taxon>
        <taxon>Mucoromycetes</taxon>
        <taxon>Mucorales</taxon>
        <taxon>Cunninghamellaceae</taxon>
        <taxon>Absidia</taxon>
    </lineage>
</organism>
<evidence type="ECO:0000256" key="15">
    <source>
        <dbReference type="PROSITE-ProRule" id="PRU10141"/>
    </source>
</evidence>
<dbReference type="GO" id="GO:0016477">
    <property type="term" value="P:cell migration"/>
    <property type="evidence" value="ECO:0007669"/>
    <property type="project" value="UniProtKB-ARBA"/>
</dbReference>
<evidence type="ECO:0000259" key="18">
    <source>
        <dbReference type="PROSITE" id="PS50108"/>
    </source>
</evidence>
<dbReference type="GO" id="GO:0009791">
    <property type="term" value="P:post-embryonic development"/>
    <property type="evidence" value="ECO:0007669"/>
    <property type="project" value="UniProtKB-ARBA"/>
</dbReference>
<keyword evidence="11 15" id="KW-0067">ATP-binding</keyword>
<evidence type="ECO:0000313" key="19">
    <source>
        <dbReference type="EMBL" id="SAL97794.1"/>
    </source>
</evidence>
<dbReference type="FunFam" id="3.90.810.10:FF:000005">
    <property type="entry name" value="Non-specific serine/threonine protein kinase"/>
    <property type="match status" value="1"/>
</dbReference>
<evidence type="ECO:0000256" key="5">
    <source>
        <dbReference type="ARBA" id="ARBA00022473"/>
    </source>
</evidence>
<gene>
    <name evidence="19" type="primary">ABSGL_03310.1 scaffold 4426</name>
</gene>
<feature type="compositionally biased region" description="Polar residues" evidence="16">
    <location>
        <begin position="375"/>
        <end position="394"/>
    </location>
</feature>
<feature type="binding site" evidence="15">
    <location>
        <position position="490"/>
    </location>
    <ligand>
        <name>ATP</name>
        <dbReference type="ChEBI" id="CHEBI:30616"/>
    </ligand>
</feature>
<evidence type="ECO:0000256" key="1">
    <source>
        <dbReference type="ARBA" id="ARBA00004316"/>
    </source>
</evidence>
<dbReference type="GO" id="GO:0042995">
    <property type="term" value="C:cell projection"/>
    <property type="evidence" value="ECO:0007669"/>
    <property type="project" value="UniProtKB-SubCell"/>
</dbReference>
<dbReference type="FunFam" id="1.10.510.10:FF:000011">
    <property type="entry name" value="Non-specific serine/threonine protein kinase"/>
    <property type="match status" value="1"/>
</dbReference>
<dbReference type="InterPro" id="IPR051931">
    <property type="entry name" value="PAK3-like"/>
</dbReference>
<keyword evidence="5" id="KW-0217">Developmental protein</keyword>
<evidence type="ECO:0000256" key="8">
    <source>
        <dbReference type="ARBA" id="ARBA00022679"/>
    </source>
</evidence>
<sequence length="737" mass="81333">MTSPSKQSSSLHRSLSGHLQRLQLRRDDSSQDPGDKREGKKSLRKPSHKSSPPLPRKLTTDMDASSVKTSSTISSPGTGTGNQGSQTPTATTATTPVSPSISKSSAGSFLSRTLSSKRTRANSSSRTRPSPPPQLSSTSSPLLNRSSDPLAAHLDEQPFDTMNRSDSNKSDDSATSNPGDSPSAQNTPGGGKARDRNTLKDVFGKFVGSFNELLSKEKDNANKQQEKEMEIGSPFNAKHVTHVGFDPATGEFTGLPREWQILLQHSGISKKEQYQNPQAVLDAIGFYQETREHDDQVYHKMEKALAKQMHQEQHYTSPTADYVDNELVSPLSSSISAGEDQEPLPPAESKAYQKSHREQDLRADKKSPDNGQHYIDTSNEPQLASPTHKGSPQSARDYDIRRKLSAKKRDKKDEKPKETLTASPGTVKQRVPKEKKTGMKDSEVVAKLQSICTEADPSKVYRNMTKIGQGASGGVFIAHTSKSDLPVAIKQMNLEQQPKKELIINEILVMKESQHKNIVNFIDSYLFKGDLWVIMEYMEGGSLTDVVTNNMMMEGQIAAVCKEVLEGLQHLHSKGVIHRDIKSDNVLLSLQGDIKLTDFGFCAQLNDTQAKRTTMVGTPYWMAPEVVTRKEYGPKVDIWSLGIMAIEMVEGEPPYLNENPLRALYLIANNGTPKLQDPEALSPVFRDFLARCLSVDVDRRPTSDELLKHSFLRCADPLHSLGPLIRAARNAARNEGL</sequence>
<dbReference type="InParanoid" id="A0A163J8U8"/>
<dbReference type="SMART" id="SM00220">
    <property type="entry name" value="S_TKc"/>
    <property type="match status" value="1"/>
</dbReference>
<comment type="catalytic activity">
    <reaction evidence="13">
        <text>L-threonyl-[protein] + ATP = O-phospho-L-threonyl-[protein] + ADP + H(+)</text>
        <dbReference type="Rhea" id="RHEA:46608"/>
        <dbReference type="Rhea" id="RHEA-COMP:11060"/>
        <dbReference type="Rhea" id="RHEA-COMP:11605"/>
        <dbReference type="ChEBI" id="CHEBI:15378"/>
        <dbReference type="ChEBI" id="CHEBI:30013"/>
        <dbReference type="ChEBI" id="CHEBI:30616"/>
        <dbReference type="ChEBI" id="CHEBI:61977"/>
        <dbReference type="ChEBI" id="CHEBI:456216"/>
        <dbReference type="EC" id="2.7.11.1"/>
    </reaction>
</comment>
<proteinExistence type="inferred from homology"/>
<evidence type="ECO:0000313" key="20">
    <source>
        <dbReference type="Proteomes" id="UP000078561"/>
    </source>
</evidence>
<dbReference type="FunFam" id="3.30.200.20:FF:000385">
    <property type="entry name" value="Non-specific serine/threonine protein kinase"/>
    <property type="match status" value="1"/>
</dbReference>
<keyword evidence="6" id="KW-0963">Cytoplasm</keyword>
<dbReference type="STRING" id="4829.A0A163J8U8"/>
<feature type="region of interest" description="Disordered" evidence="16">
    <location>
        <begin position="1"/>
        <end position="200"/>
    </location>
</feature>
<evidence type="ECO:0000256" key="10">
    <source>
        <dbReference type="ARBA" id="ARBA00022777"/>
    </source>
</evidence>
<evidence type="ECO:0000256" key="11">
    <source>
        <dbReference type="ARBA" id="ARBA00022840"/>
    </source>
</evidence>
<evidence type="ECO:0000256" key="6">
    <source>
        <dbReference type="ARBA" id="ARBA00022490"/>
    </source>
</evidence>
<keyword evidence="10" id="KW-0418">Kinase</keyword>
<evidence type="ECO:0000256" key="12">
    <source>
        <dbReference type="ARBA" id="ARBA00023273"/>
    </source>
</evidence>
<dbReference type="GO" id="GO:0106310">
    <property type="term" value="F:protein serine kinase activity"/>
    <property type="evidence" value="ECO:0007669"/>
    <property type="project" value="RHEA"/>
</dbReference>
<dbReference type="EC" id="2.7.11.1" evidence="4"/>
<keyword evidence="7" id="KW-0723">Serine/threonine-protein kinase</keyword>
<evidence type="ECO:0000256" key="7">
    <source>
        <dbReference type="ARBA" id="ARBA00022527"/>
    </source>
</evidence>
<dbReference type="InterPro" id="IPR033923">
    <property type="entry name" value="PAK_BD"/>
</dbReference>
<dbReference type="Pfam" id="PF00069">
    <property type="entry name" value="Pkinase"/>
    <property type="match status" value="1"/>
</dbReference>
<dbReference type="GO" id="GO:0004674">
    <property type="term" value="F:protein serine/threonine kinase activity"/>
    <property type="evidence" value="ECO:0007669"/>
    <property type="project" value="UniProtKB-KW"/>
</dbReference>
<evidence type="ECO:0000256" key="14">
    <source>
        <dbReference type="ARBA" id="ARBA00048679"/>
    </source>
</evidence>
<dbReference type="InterPro" id="IPR036936">
    <property type="entry name" value="CRIB_dom_sf"/>
</dbReference>
<feature type="compositionally biased region" description="Low complexity" evidence="16">
    <location>
        <begin position="65"/>
        <end position="77"/>
    </location>
</feature>
<dbReference type="CDD" id="cd06614">
    <property type="entry name" value="STKc_PAK"/>
    <property type="match status" value="1"/>
</dbReference>
<feature type="compositionally biased region" description="Basic and acidic residues" evidence="16">
    <location>
        <begin position="214"/>
        <end position="230"/>
    </location>
</feature>
<dbReference type="SUPFAM" id="SSF56112">
    <property type="entry name" value="Protein kinase-like (PK-like)"/>
    <property type="match status" value="1"/>
</dbReference>
<evidence type="ECO:0000256" key="4">
    <source>
        <dbReference type="ARBA" id="ARBA00012513"/>
    </source>
</evidence>
<keyword evidence="20" id="KW-1185">Reference proteome</keyword>
<dbReference type="PROSITE" id="PS00108">
    <property type="entry name" value="PROTEIN_KINASE_ST"/>
    <property type="match status" value="1"/>
</dbReference>
<dbReference type="InterPro" id="IPR000719">
    <property type="entry name" value="Prot_kinase_dom"/>
</dbReference>
<evidence type="ECO:0000256" key="16">
    <source>
        <dbReference type="SAM" id="MobiDB-lite"/>
    </source>
</evidence>
<dbReference type="Pfam" id="PF00786">
    <property type="entry name" value="PBD"/>
    <property type="match status" value="1"/>
</dbReference>
<feature type="domain" description="Protein kinase" evidence="17">
    <location>
        <begin position="461"/>
        <end position="712"/>
    </location>
</feature>
<evidence type="ECO:0000256" key="13">
    <source>
        <dbReference type="ARBA" id="ARBA00047899"/>
    </source>
</evidence>
<evidence type="ECO:0000256" key="2">
    <source>
        <dbReference type="ARBA" id="ARBA00004496"/>
    </source>
</evidence>
<dbReference type="Proteomes" id="UP000078561">
    <property type="component" value="Unassembled WGS sequence"/>
</dbReference>
<dbReference type="EMBL" id="LT551959">
    <property type="protein sequence ID" value="SAL97794.1"/>
    <property type="molecule type" value="Genomic_DNA"/>
</dbReference>
<dbReference type="GO" id="GO:0005886">
    <property type="term" value="C:plasma membrane"/>
    <property type="evidence" value="ECO:0007669"/>
    <property type="project" value="UniProtKB-ARBA"/>
</dbReference>
<feature type="compositionally biased region" description="Low complexity" evidence="16">
    <location>
        <begin position="1"/>
        <end position="22"/>
    </location>
</feature>
<protein>
    <recommendedName>
        <fullName evidence="4">non-specific serine/threonine protein kinase</fullName>
        <ecNumber evidence="4">2.7.11.1</ecNumber>
    </recommendedName>
</protein>
<evidence type="ECO:0000256" key="9">
    <source>
        <dbReference type="ARBA" id="ARBA00022741"/>
    </source>
</evidence>
<dbReference type="GO" id="GO:0005524">
    <property type="term" value="F:ATP binding"/>
    <property type="evidence" value="ECO:0007669"/>
    <property type="project" value="UniProtKB-UniRule"/>
</dbReference>
<dbReference type="InterPro" id="IPR008271">
    <property type="entry name" value="Ser/Thr_kinase_AS"/>
</dbReference>
<comment type="similarity">
    <text evidence="3">Belongs to the protein kinase superfamily. STE Ser/Thr protein kinase family. STE20 subfamily.</text>
</comment>
<dbReference type="PROSITE" id="PS50108">
    <property type="entry name" value="CRIB"/>
    <property type="match status" value="1"/>
</dbReference>
<dbReference type="SMART" id="SM00285">
    <property type="entry name" value="PBD"/>
    <property type="match status" value="1"/>
</dbReference>
<evidence type="ECO:0000259" key="17">
    <source>
        <dbReference type="PROSITE" id="PS50011"/>
    </source>
</evidence>
<dbReference type="Gene3D" id="3.30.200.20">
    <property type="entry name" value="Phosphorylase Kinase, domain 1"/>
    <property type="match status" value="1"/>
</dbReference>
<keyword evidence="9 15" id="KW-0547">Nucleotide-binding</keyword>
<accession>A0A163J8U8</accession>
<feature type="compositionally biased region" description="Low complexity" evidence="16">
    <location>
        <begin position="87"/>
        <end position="96"/>
    </location>
</feature>
<dbReference type="PROSITE" id="PS00107">
    <property type="entry name" value="PROTEIN_KINASE_ATP"/>
    <property type="match status" value="1"/>
</dbReference>
<dbReference type="InterPro" id="IPR011009">
    <property type="entry name" value="Kinase-like_dom_sf"/>
</dbReference>
<feature type="compositionally biased region" description="Basic and acidic residues" evidence="16">
    <location>
        <begin position="24"/>
        <end position="41"/>
    </location>
</feature>
<comment type="subcellular location">
    <subcellularLocation>
        <location evidence="1">Cell projection</location>
    </subcellularLocation>
    <subcellularLocation>
        <location evidence="2">Cytoplasm</location>
    </subcellularLocation>
</comment>
<dbReference type="GO" id="GO:0005829">
    <property type="term" value="C:cytosol"/>
    <property type="evidence" value="ECO:0007669"/>
    <property type="project" value="UniProtKB-ARBA"/>
</dbReference>
<evidence type="ECO:0000256" key="3">
    <source>
        <dbReference type="ARBA" id="ARBA00008874"/>
    </source>
</evidence>
<feature type="compositionally biased region" description="Polar residues" evidence="16">
    <location>
        <begin position="97"/>
        <end position="113"/>
    </location>
</feature>
<dbReference type="PANTHER" id="PTHR45832:SF22">
    <property type="entry name" value="SERINE_THREONINE-PROTEIN KINASE SAMKA-RELATED"/>
    <property type="match status" value="1"/>
</dbReference>
<comment type="catalytic activity">
    <reaction evidence="14">
        <text>L-seryl-[protein] + ATP = O-phospho-L-seryl-[protein] + ADP + H(+)</text>
        <dbReference type="Rhea" id="RHEA:17989"/>
        <dbReference type="Rhea" id="RHEA-COMP:9863"/>
        <dbReference type="Rhea" id="RHEA-COMP:11604"/>
        <dbReference type="ChEBI" id="CHEBI:15378"/>
        <dbReference type="ChEBI" id="CHEBI:29999"/>
        <dbReference type="ChEBI" id="CHEBI:30616"/>
        <dbReference type="ChEBI" id="CHEBI:83421"/>
        <dbReference type="ChEBI" id="CHEBI:456216"/>
        <dbReference type="EC" id="2.7.11.1"/>
    </reaction>
</comment>
<dbReference type="GO" id="GO:0030447">
    <property type="term" value="P:filamentous growth"/>
    <property type="evidence" value="ECO:0007669"/>
    <property type="project" value="UniProtKB-ARBA"/>
</dbReference>
<feature type="compositionally biased region" description="Polar residues" evidence="16">
    <location>
        <begin position="173"/>
        <end position="187"/>
    </location>
</feature>
<dbReference type="PROSITE" id="PS50011">
    <property type="entry name" value="PROTEIN_KINASE_DOM"/>
    <property type="match status" value="1"/>
</dbReference>
<dbReference type="Gene3D" id="1.10.510.10">
    <property type="entry name" value="Transferase(Phosphotransferase) domain 1"/>
    <property type="match status" value="1"/>
</dbReference>
<dbReference type="InterPro" id="IPR017441">
    <property type="entry name" value="Protein_kinase_ATP_BS"/>
</dbReference>
<dbReference type="Gene3D" id="3.90.810.10">
    <property type="entry name" value="CRIB domain"/>
    <property type="match status" value="1"/>
</dbReference>
<dbReference type="InterPro" id="IPR000095">
    <property type="entry name" value="CRIB_dom"/>
</dbReference>
<dbReference type="OMA" id="HTETIGI"/>
<feature type="domain" description="CRIB" evidence="18">
    <location>
        <begin position="231"/>
        <end position="244"/>
    </location>
</feature>
<feature type="region of interest" description="Disordered" evidence="16">
    <location>
        <begin position="213"/>
        <end position="235"/>
    </location>
</feature>
<dbReference type="AlphaFoldDB" id="A0A163J8U8"/>